<accession>A0AA42C574</accession>
<dbReference type="InterPro" id="IPR004843">
    <property type="entry name" value="Calcineurin-like_PHP"/>
</dbReference>
<sequence length="302" mass="35219">MYDIIGDIHGQADMLKALLEEMGYSLADNVYSHPTRKAVFVGDFINRGPKIRETIRIIRAMVEKGHALAILGNHEINAIYYSLLDKEGQHLSKRWSRLRMDLNPTLSEFVGDMDEWKSHIKWMRTLPMYLELDGIRVVHACWQDENIRLLKENLPPQKLRKSFLKKIGKNGSPVSKAFWETCKGIDFQLPKDLLVFDRDGRAHRSFRSRWWLDPWGMTFKELSFESRFDLPFYTIPEEIVESRKPYPAKAPIVFFGHYCMKNGNNFLAPNLCCLDSCVSRKGSLTAYRWHGEKKLVAEHLIK</sequence>
<protein>
    <submittedName>
        <fullName evidence="2">Metallophosphoesterase</fullName>
    </submittedName>
</protein>
<feature type="domain" description="Calcineurin-like phosphoesterase" evidence="1">
    <location>
        <begin position="4"/>
        <end position="130"/>
    </location>
</feature>
<dbReference type="PANTHER" id="PTHR42850:SF7">
    <property type="entry name" value="BIS(5'-NUCLEOSYL)-TETRAPHOSPHATASE PRPE [ASYMMETRICAL]"/>
    <property type="match status" value="1"/>
</dbReference>
<dbReference type="GO" id="GO:0016791">
    <property type="term" value="F:phosphatase activity"/>
    <property type="evidence" value="ECO:0007669"/>
    <property type="project" value="TreeGrafter"/>
</dbReference>
<dbReference type="PANTHER" id="PTHR42850">
    <property type="entry name" value="METALLOPHOSPHOESTERASE"/>
    <property type="match status" value="1"/>
</dbReference>
<dbReference type="InterPro" id="IPR029052">
    <property type="entry name" value="Metallo-depent_PP-like"/>
</dbReference>
<gene>
    <name evidence="2" type="ORF">N2K84_00880</name>
</gene>
<dbReference type="InterPro" id="IPR050126">
    <property type="entry name" value="Ap4A_hydrolase"/>
</dbReference>
<dbReference type="PRINTS" id="PR00114">
    <property type="entry name" value="STPHPHTASE"/>
</dbReference>
<name>A0AA42C574_9BACT</name>
<dbReference type="GO" id="GO:0005737">
    <property type="term" value="C:cytoplasm"/>
    <property type="evidence" value="ECO:0007669"/>
    <property type="project" value="TreeGrafter"/>
</dbReference>
<dbReference type="SUPFAM" id="SSF56300">
    <property type="entry name" value="Metallo-dependent phosphatases"/>
    <property type="match status" value="1"/>
</dbReference>
<dbReference type="AlphaFoldDB" id="A0AA42C574"/>
<dbReference type="Pfam" id="PF00149">
    <property type="entry name" value="Metallophos"/>
    <property type="match status" value="1"/>
</dbReference>
<organism evidence="2 3">
    <name type="scientific">Gaoshiqia sediminis</name>
    <dbReference type="NCBI Taxonomy" id="2986998"/>
    <lineage>
        <taxon>Bacteria</taxon>
        <taxon>Pseudomonadati</taxon>
        <taxon>Bacteroidota</taxon>
        <taxon>Bacteroidia</taxon>
        <taxon>Marinilabiliales</taxon>
        <taxon>Prolixibacteraceae</taxon>
        <taxon>Gaoshiqia</taxon>
    </lineage>
</organism>
<reference evidence="2" key="1">
    <citation type="submission" date="2022-10" db="EMBL/GenBank/DDBJ databases">
        <title>Gaoshiqiia sediminis gen. nov., sp. nov., isolated from coastal sediment.</title>
        <authorList>
            <person name="Yu W.X."/>
            <person name="Mu D.S."/>
            <person name="Du J.Z."/>
            <person name="Liang Y.Q."/>
        </authorList>
    </citation>
    <scope>NUCLEOTIDE SEQUENCE</scope>
    <source>
        <strain evidence="2">A06</strain>
    </source>
</reference>
<comment type="caution">
    <text evidence="2">The sequence shown here is derived from an EMBL/GenBank/DDBJ whole genome shotgun (WGS) entry which is preliminary data.</text>
</comment>
<dbReference type="RefSeq" id="WP_282589868.1">
    <property type="nucleotide sequence ID" value="NZ_JAPAAF010000001.1"/>
</dbReference>
<keyword evidence="3" id="KW-1185">Reference proteome</keyword>
<evidence type="ECO:0000259" key="1">
    <source>
        <dbReference type="Pfam" id="PF00149"/>
    </source>
</evidence>
<dbReference type="Proteomes" id="UP001163821">
    <property type="component" value="Unassembled WGS sequence"/>
</dbReference>
<dbReference type="EMBL" id="JAPAAF010000001">
    <property type="protein sequence ID" value="MCW0481264.1"/>
    <property type="molecule type" value="Genomic_DNA"/>
</dbReference>
<evidence type="ECO:0000313" key="3">
    <source>
        <dbReference type="Proteomes" id="UP001163821"/>
    </source>
</evidence>
<dbReference type="Gene3D" id="3.60.21.10">
    <property type="match status" value="1"/>
</dbReference>
<dbReference type="InterPro" id="IPR006186">
    <property type="entry name" value="Ser/Thr-sp_prot-phosphatase"/>
</dbReference>
<proteinExistence type="predicted"/>
<evidence type="ECO:0000313" key="2">
    <source>
        <dbReference type="EMBL" id="MCW0481264.1"/>
    </source>
</evidence>